<dbReference type="OrthoDB" id="9814591at2"/>
<dbReference type="Gene3D" id="3.30.160.60">
    <property type="entry name" value="Classic Zinc Finger"/>
    <property type="match status" value="1"/>
</dbReference>
<keyword evidence="6 7" id="KW-0961">Cell wall biogenesis/degradation</keyword>
<comment type="function">
    <text evidence="7">Functions as a peptidoglycan terminase that cleaves nascent peptidoglycan strands endolytically to terminate their elongation.</text>
</comment>
<dbReference type="AlphaFoldDB" id="A0A2A8CXS8"/>
<evidence type="ECO:0000256" key="4">
    <source>
        <dbReference type="ARBA" id="ARBA00023136"/>
    </source>
</evidence>
<dbReference type="GO" id="GO:0008932">
    <property type="term" value="F:lytic endotransglycosylase activity"/>
    <property type="evidence" value="ECO:0007669"/>
    <property type="project" value="UniProtKB-UniRule"/>
</dbReference>
<feature type="site" description="Important for catalytic activity" evidence="7">
    <location>
        <position position="218"/>
    </location>
</feature>
<evidence type="ECO:0000313" key="8">
    <source>
        <dbReference type="EMBL" id="PEN13178.1"/>
    </source>
</evidence>
<comment type="similarity">
    <text evidence="7">Belongs to the transglycosylase MltG family.</text>
</comment>
<dbReference type="PANTHER" id="PTHR30518">
    <property type="entry name" value="ENDOLYTIC MUREIN TRANSGLYCOSYLASE"/>
    <property type="match status" value="1"/>
</dbReference>
<keyword evidence="2 7" id="KW-0812">Transmembrane</keyword>
<dbReference type="InterPro" id="IPR003770">
    <property type="entry name" value="MLTG-like"/>
</dbReference>
<evidence type="ECO:0000256" key="6">
    <source>
        <dbReference type="ARBA" id="ARBA00023316"/>
    </source>
</evidence>
<dbReference type="Proteomes" id="UP000220102">
    <property type="component" value="Unassembled WGS sequence"/>
</dbReference>
<keyword evidence="9" id="KW-1185">Reference proteome</keyword>
<feature type="transmembrane region" description="Helical" evidence="7">
    <location>
        <begin position="7"/>
        <end position="30"/>
    </location>
</feature>
<dbReference type="GO" id="GO:0071555">
    <property type="term" value="P:cell wall organization"/>
    <property type="evidence" value="ECO:0007669"/>
    <property type="project" value="UniProtKB-KW"/>
</dbReference>
<comment type="subcellular location">
    <subcellularLocation>
        <location evidence="7">Cell membrane</location>
        <topology evidence="7">Single-pass membrane protein</topology>
    </subcellularLocation>
</comment>
<keyword evidence="1 7" id="KW-1003">Cell membrane</keyword>
<dbReference type="PANTHER" id="PTHR30518:SF2">
    <property type="entry name" value="ENDOLYTIC MUREIN TRANSGLYCOSYLASE"/>
    <property type="match status" value="1"/>
</dbReference>
<protein>
    <recommendedName>
        <fullName evidence="7">Endolytic murein transglycosylase</fullName>
        <ecNumber evidence="7">4.2.2.29</ecNumber>
    </recommendedName>
    <alternativeName>
        <fullName evidence="7">Peptidoglycan lytic transglycosylase</fullName>
    </alternativeName>
    <alternativeName>
        <fullName evidence="7">Peptidoglycan polymerization terminase</fullName>
    </alternativeName>
</protein>
<evidence type="ECO:0000256" key="7">
    <source>
        <dbReference type="HAMAP-Rule" id="MF_02065"/>
    </source>
</evidence>
<evidence type="ECO:0000256" key="2">
    <source>
        <dbReference type="ARBA" id="ARBA00022692"/>
    </source>
</evidence>
<keyword evidence="5 7" id="KW-0456">Lyase</keyword>
<proteinExistence type="inferred from homology"/>
<evidence type="ECO:0000256" key="3">
    <source>
        <dbReference type="ARBA" id="ARBA00022989"/>
    </source>
</evidence>
<comment type="caution">
    <text evidence="8">The sequence shown here is derived from an EMBL/GenBank/DDBJ whole genome shotgun (WGS) entry which is preliminary data.</text>
</comment>
<dbReference type="Pfam" id="PF02618">
    <property type="entry name" value="YceG"/>
    <property type="match status" value="1"/>
</dbReference>
<dbReference type="EC" id="4.2.2.29" evidence="7"/>
<keyword evidence="4 7" id="KW-0472">Membrane</keyword>
<evidence type="ECO:0000313" key="9">
    <source>
        <dbReference type="Proteomes" id="UP000220102"/>
    </source>
</evidence>
<organism evidence="8 9">
    <name type="scientific">Longibacter salinarum</name>
    <dbReference type="NCBI Taxonomy" id="1850348"/>
    <lineage>
        <taxon>Bacteria</taxon>
        <taxon>Pseudomonadati</taxon>
        <taxon>Rhodothermota</taxon>
        <taxon>Rhodothermia</taxon>
        <taxon>Rhodothermales</taxon>
        <taxon>Salisaetaceae</taxon>
        <taxon>Longibacter</taxon>
    </lineage>
</organism>
<accession>A0A2A8CXS8</accession>
<dbReference type="EMBL" id="PDEQ01000005">
    <property type="protein sequence ID" value="PEN13178.1"/>
    <property type="molecule type" value="Genomic_DNA"/>
</dbReference>
<evidence type="ECO:0000256" key="1">
    <source>
        <dbReference type="ARBA" id="ARBA00022475"/>
    </source>
</evidence>
<dbReference type="RefSeq" id="WP_098075767.1">
    <property type="nucleotide sequence ID" value="NZ_PDEQ01000005.1"/>
</dbReference>
<comment type="catalytic activity">
    <reaction evidence="7">
        <text>a peptidoglycan chain = a peptidoglycan chain with N-acetyl-1,6-anhydromuramyl-[peptide] at the reducing end + a peptidoglycan chain with N-acetylglucosamine at the non-reducing end.</text>
        <dbReference type="EC" id="4.2.2.29"/>
    </reaction>
</comment>
<dbReference type="GO" id="GO:0009252">
    <property type="term" value="P:peptidoglycan biosynthetic process"/>
    <property type="evidence" value="ECO:0007669"/>
    <property type="project" value="UniProtKB-UniRule"/>
</dbReference>
<sequence>MTVSKRLIYVAAGLVGLAALLAGIGAWIVFGPNTPAYEGERTVTIPQRDFDAAVDSLDAAGLLASESTFRLVANATGWDQQIKPGHYAFASGVSSYDILDTIRKGLQTPVRVTIPPGRGPRIVAAVMGRNLKFSKDDFLSTLHDSTLARELDVDPGHLFGYMLPATYEFYWQTPADEIVRRVKQHFDAFYQRELADAAADVGLTKLEVLTLASIVEWEAYVEEEKKTIAGVYMNRLEDQWPLQADPTIQYVLIDTKGSRTSRVLYEHLEIEHPYNTYINGGLPPGPITNPARSTLRAAASPESHNYYFFAADGSGGHRFSRTLREHNQAAREYHRKLDEWEREREEQEE</sequence>
<dbReference type="NCBIfam" id="TIGR00247">
    <property type="entry name" value="endolytic transglycosylase MltG"/>
    <property type="match status" value="1"/>
</dbReference>
<dbReference type="HAMAP" id="MF_02065">
    <property type="entry name" value="MltG"/>
    <property type="match status" value="1"/>
</dbReference>
<gene>
    <name evidence="7" type="primary">mltG</name>
    <name evidence="8" type="ORF">CRI94_11065</name>
</gene>
<evidence type="ECO:0000256" key="5">
    <source>
        <dbReference type="ARBA" id="ARBA00023239"/>
    </source>
</evidence>
<keyword evidence="3 7" id="KW-1133">Transmembrane helix</keyword>
<dbReference type="Gene3D" id="3.30.1490.480">
    <property type="entry name" value="Endolytic murein transglycosylase"/>
    <property type="match status" value="1"/>
</dbReference>
<reference evidence="8 9" key="1">
    <citation type="submission" date="2017-10" db="EMBL/GenBank/DDBJ databases">
        <title>Draft genome of Longibacter Salinarum.</title>
        <authorList>
            <person name="Goh K.M."/>
            <person name="Shamsir M.S."/>
            <person name="Lim S.W."/>
        </authorList>
    </citation>
    <scope>NUCLEOTIDE SEQUENCE [LARGE SCALE GENOMIC DNA]</scope>
    <source>
        <strain evidence="8 9">KCTC 52045</strain>
    </source>
</reference>
<dbReference type="GO" id="GO:0005886">
    <property type="term" value="C:plasma membrane"/>
    <property type="evidence" value="ECO:0007669"/>
    <property type="project" value="UniProtKB-SubCell"/>
</dbReference>
<dbReference type="CDD" id="cd08010">
    <property type="entry name" value="MltG_like"/>
    <property type="match status" value="1"/>
</dbReference>
<name>A0A2A8CXS8_9BACT</name>